<dbReference type="Proteomes" id="UP000321798">
    <property type="component" value="Unassembled WGS sequence"/>
</dbReference>
<dbReference type="AlphaFoldDB" id="A0A512P9E0"/>
<name>A0A512P9E0_9CELL</name>
<evidence type="ECO:0000313" key="2">
    <source>
        <dbReference type="Proteomes" id="UP000321798"/>
    </source>
</evidence>
<accession>A0A512P9E0</accession>
<keyword evidence="2" id="KW-1185">Reference proteome</keyword>
<gene>
    <name evidence="1" type="ORF">CSO01_05420</name>
</gene>
<proteinExistence type="predicted"/>
<protein>
    <submittedName>
        <fullName evidence="1">Uncharacterized protein</fullName>
    </submittedName>
</protein>
<dbReference type="RefSeq" id="WP_146951609.1">
    <property type="nucleotide sequence ID" value="NZ_BAABBJ010000015.1"/>
</dbReference>
<comment type="caution">
    <text evidence="1">The sequence shown here is derived from an EMBL/GenBank/DDBJ whole genome shotgun (WGS) entry which is preliminary data.</text>
</comment>
<reference evidence="1 2" key="1">
    <citation type="submission" date="2019-07" db="EMBL/GenBank/DDBJ databases">
        <title>Whole genome shotgun sequence of Cellulomonas soli NBRC 109434.</title>
        <authorList>
            <person name="Hosoyama A."/>
            <person name="Uohara A."/>
            <person name="Ohji S."/>
            <person name="Ichikawa N."/>
        </authorList>
    </citation>
    <scope>NUCLEOTIDE SEQUENCE [LARGE SCALE GENOMIC DNA]</scope>
    <source>
        <strain evidence="1 2">NBRC 109434</strain>
    </source>
</reference>
<sequence length="85" mass="8946">MAITRRTAHFGLLATLAERHLAELGYQVEPAVIDAALNRQCESAGALLGISARAALPHAADSSALSLAEDIATILRVADEGRERP</sequence>
<evidence type="ECO:0000313" key="1">
    <source>
        <dbReference type="EMBL" id="GEP67827.1"/>
    </source>
</evidence>
<organism evidence="1 2">
    <name type="scientific">Cellulomonas soli</name>
    <dbReference type="NCBI Taxonomy" id="931535"/>
    <lineage>
        <taxon>Bacteria</taxon>
        <taxon>Bacillati</taxon>
        <taxon>Actinomycetota</taxon>
        <taxon>Actinomycetes</taxon>
        <taxon>Micrococcales</taxon>
        <taxon>Cellulomonadaceae</taxon>
        <taxon>Cellulomonas</taxon>
    </lineage>
</organism>
<dbReference type="EMBL" id="BKAL01000002">
    <property type="protein sequence ID" value="GEP67827.1"/>
    <property type="molecule type" value="Genomic_DNA"/>
</dbReference>